<sequence length="157" mass="16684">MVNSVEQWERDEIRSANDSLKSALASVQAEFDRELAEIGEIHAKLAALKVHATTPSGLARITVNASGMVTEISIADDAFRRCTPKQLTAELNTTIRGGVEAAAQARAQVTQPVRAIVDGMADLSDIVPGAPNLKELREQFAPTTLPPVDGPAGKGDR</sequence>
<evidence type="ECO:0000313" key="1">
    <source>
        <dbReference type="EMBL" id="AYF76344.1"/>
    </source>
</evidence>
<keyword evidence="1" id="KW-0238">DNA-binding</keyword>
<accession>A0A386ZGU9</accession>
<name>A0A386ZGU9_9NOCA</name>
<dbReference type="SUPFAM" id="SSF82607">
    <property type="entry name" value="YbaB-like"/>
    <property type="match status" value="1"/>
</dbReference>
<dbReference type="Pfam" id="PF02575">
    <property type="entry name" value="YbaB_DNA_bd"/>
    <property type="match status" value="1"/>
</dbReference>
<dbReference type="KEGG" id="nyu:D7D52_23770"/>
<protein>
    <submittedName>
        <fullName evidence="1">YbaB/EbfC family DNA-binding protein</fullName>
    </submittedName>
</protein>
<proteinExistence type="predicted"/>
<dbReference type="InterPro" id="IPR004401">
    <property type="entry name" value="YbaB/EbfC"/>
</dbReference>
<dbReference type="Proteomes" id="UP000267164">
    <property type="component" value="Chromosome"/>
</dbReference>
<dbReference type="InterPro" id="IPR036894">
    <property type="entry name" value="YbaB-like_sf"/>
</dbReference>
<dbReference type="EMBL" id="CP032568">
    <property type="protein sequence ID" value="AYF76344.1"/>
    <property type="molecule type" value="Genomic_DNA"/>
</dbReference>
<keyword evidence="2" id="KW-1185">Reference proteome</keyword>
<reference evidence="1 2" key="1">
    <citation type="submission" date="2018-09" db="EMBL/GenBank/DDBJ databases">
        <title>Nocardia yunnanensis sp. nov., an actinomycete isolated from a soil sample.</title>
        <authorList>
            <person name="Zhang J."/>
        </authorList>
    </citation>
    <scope>NUCLEOTIDE SEQUENCE [LARGE SCALE GENOMIC DNA]</scope>
    <source>
        <strain evidence="1 2">CFHS0054</strain>
    </source>
</reference>
<evidence type="ECO:0000313" key="2">
    <source>
        <dbReference type="Proteomes" id="UP000267164"/>
    </source>
</evidence>
<gene>
    <name evidence="1" type="ORF">D7D52_23770</name>
</gene>
<dbReference type="AlphaFoldDB" id="A0A386ZGU9"/>
<organism evidence="1 2">
    <name type="scientific">Nocardia yunnanensis</name>
    <dbReference type="NCBI Taxonomy" id="2382165"/>
    <lineage>
        <taxon>Bacteria</taxon>
        <taxon>Bacillati</taxon>
        <taxon>Actinomycetota</taxon>
        <taxon>Actinomycetes</taxon>
        <taxon>Mycobacteriales</taxon>
        <taxon>Nocardiaceae</taxon>
        <taxon>Nocardia</taxon>
    </lineage>
</organism>
<dbReference type="OrthoDB" id="4559751at2"/>
<dbReference type="Gene3D" id="3.30.1310.10">
    <property type="entry name" value="Nucleoid-associated protein YbaB-like domain"/>
    <property type="match status" value="1"/>
</dbReference>
<dbReference type="GO" id="GO:0003677">
    <property type="term" value="F:DNA binding"/>
    <property type="evidence" value="ECO:0007669"/>
    <property type="project" value="UniProtKB-KW"/>
</dbReference>